<evidence type="ECO:0008006" key="5">
    <source>
        <dbReference type="Google" id="ProtNLM"/>
    </source>
</evidence>
<dbReference type="OMA" id="WVDSYVS"/>
<sequence>MELQLRSCKTIFHLQQLHAHIIRKGLEQDLFILSRFICICNSLCNTAYAASVFARVSTPSSYLWNCLIKGLCENSSLAETQSGFVGLRRSGGAPDCYTYSSLIKACANEGRIEEGMMAHGGVIKCGANENVYVGTCLIDMYGKCGEVGLARKVFDEMVVRNVVSWTALLFGYAGVGDMAEAKNIFDKMPGRNSTTWNAMIKGFVKSGELNKARRLFDEMPVKNAVSYTILIDGYARDGDMAYARCLFDQAVDVDIVAWSALISGYVKNGQPYEAVKMFEKMCSQNVKADEFIMVSLMSACSKIGIPKLAEWVDAYVCQSSIDHRNYYISAALVDMNAKCGNMDRATVLFEEMPRRNLVSYCSMMQGFSIHGCGAQAVGLFRRMLDDGLTPDGVAFTVILTACCDAGLVDEGCHFFNLMTNQYSIAPSPDHYACMVNLYGRAGQL</sequence>
<dbReference type="Pfam" id="PF13041">
    <property type="entry name" value="PPR_2"/>
    <property type="match status" value="3"/>
</dbReference>
<evidence type="ECO:0000313" key="3">
    <source>
        <dbReference type="EnsemblPlants" id="Kaladp0059s0070.1.v1.1.CDS.1"/>
    </source>
</evidence>
<dbReference type="GO" id="GO:0009451">
    <property type="term" value="P:RNA modification"/>
    <property type="evidence" value="ECO:0007669"/>
    <property type="project" value="InterPro"/>
</dbReference>
<dbReference type="GO" id="GO:0003723">
    <property type="term" value="F:RNA binding"/>
    <property type="evidence" value="ECO:0007669"/>
    <property type="project" value="InterPro"/>
</dbReference>
<dbReference type="Pfam" id="PF01535">
    <property type="entry name" value="PPR"/>
    <property type="match status" value="4"/>
</dbReference>
<feature type="repeat" description="PPR" evidence="2">
    <location>
        <begin position="130"/>
        <end position="164"/>
    </location>
</feature>
<feature type="repeat" description="PPR" evidence="2">
    <location>
        <begin position="254"/>
        <end position="288"/>
    </location>
</feature>
<evidence type="ECO:0000256" key="2">
    <source>
        <dbReference type="PROSITE-ProRule" id="PRU00708"/>
    </source>
</evidence>
<dbReference type="AlphaFoldDB" id="A0A7N0UAG5"/>
<dbReference type="Gramene" id="Kaladp0059s0070.1.v1.1">
    <property type="protein sequence ID" value="Kaladp0059s0070.1.v1.1.CDS.1"/>
    <property type="gene ID" value="Kaladp0059s0070.v1.1"/>
</dbReference>
<dbReference type="InterPro" id="IPR011990">
    <property type="entry name" value="TPR-like_helical_dom_sf"/>
</dbReference>
<dbReference type="SUPFAM" id="SSF81901">
    <property type="entry name" value="HCP-like"/>
    <property type="match status" value="1"/>
</dbReference>
<evidence type="ECO:0000313" key="4">
    <source>
        <dbReference type="Proteomes" id="UP000594263"/>
    </source>
</evidence>
<dbReference type="InterPro" id="IPR046960">
    <property type="entry name" value="PPR_At4g14850-like_plant"/>
</dbReference>
<keyword evidence="4" id="KW-1185">Reference proteome</keyword>
<dbReference type="PANTHER" id="PTHR47926:SF467">
    <property type="entry name" value="REPEAT-CONTAINING PROTEIN, PUTATIVE-RELATED"/>
    <property type="match status" value="1"/>
</dbReference>
<dbReference type="Proteomes" id="UP000594263">
    <property type="component" value="Unplaced"/>
</dbReference>
<keyword evidence="1" id="KW-0677">Repeat</keyword>
<feature type="repeat" description="PPR" evidence="2">
    <location>
        <begin position="192"/>
        <end position="226"/>
    </location>
</feature>
<feature type="repeat" description="PPR" evidence="2">
    <location>
        <begin position="356"/>
        <end position="390"/>
    </location>
</feature>
<organism evidence="3 4">
    <name type="scientific">Kalanchoe fedtschenkoi</name>
    <name type="common">Lavender scallops</name>
    <name type="synonym">South American air plant</name>
    <dbReference type="NCBI Taxonomy" id="63787"/>
    <lineage>
        <taxon>Eukaryota</taxon>
        <taxon>Viridiplantae</taxon>
        <taxon>Streptophyta</taxon>
        <taxon>Embryophyta</taxon>
        <taxon>Tracheophyta</taxon>
        <taxon>Spermatophyta</taxon>
        <taxon>Magnoliopsida</taxon>
        <taxon>eudicotyledons</taxon>
        <taxon>Gunneridae</taxon>
        <taxon>Pentapetalae</taxon>
        <taxon>Saxifragales</taxon>
        <taxon>Crassulaceae</taxon>
        <taxon>Kalanchoe</taxon>
    </lineage>
</organism>
<dbReference type="PROSITE" id="PS51375">
    <property type="entry name" value="PPR"/>
    <property type="match status" value="5"/>
</dbReference>
<feature type="repeat" description="PPR" evidence="2">
    <location>
        <begin position="95"/>
        <end position="129"/>
    </location>
</feature>
<accession>A0A7N0UAG5</accession>
<dbReference type="NCBIfam" id="TIGR00756">
    <property type="entry name" value="PPR"/>
    <property type="match status" value="6"/>
</dbReference>
<dbReference type="EnsemblPlants" id="Kaladp0059s0070.1.v1.1">
    <property type="protein sequence ID" value="Kaladp0059s0070.1.v1.1.CDS.1"/>
    <property type="gene ID" value="Kaladp0059s0070.v1.1"/>
</dbReference>
<proteinExistence type="predicted"/>
<evidence type="ECO:0000256" key="1">
    <source>
        <dbReference type="ARBA" id="ARBA00022737"/>
    </source>
</evidence>
<dbReference type="PANTHER" id="PTHR47926">
    <property type="entry name" value="PENTATRICOPEPTIDE REPEAT-CONTAINING PROTEIN"/>
    <property type="match status" value="1"/>
</dbReference>
<dbReference type="FunFam" id="1.25.40.10:FF:000158">
    <property type="entry name" value="pentatricopeptide repeat-containing protein At2g33680"/>
    <property type="match status" value="1"/>
</dbReference>
<dbReference type="Gene3D" id="1.25.40.10">
    <property type="entry name" value="Tetratricopeptide repeat domain"/>
    <property type="match status" value="4"/>
</dbReference>
<reference evidence="3" key="1">
    <citation type="submission" date="2021-01" db="UniProtKB">
        <authorList>
            <consortium name="EnsemblPlants"/>
        </authorList>
    </citation>
    <scope>IDENTIFICATION</scope>
</reference>
<name>A0A7N0UAG5_KALFE</name>
<dbReference type="GO" id="GO:0099402">
    <property type="term" value="P:plant organ development"/>
    <property type="evidence" value="ECO:0007669"/>
    <property type="project" value="UniProtKB-ARBA"/>
</dbReference>
<protein>
    <recommendedName>
        <fullName evidence="5">Pentatricopeptide repeat-containing protein</fullName>
    </recommendedName>
</protein>
<dbReference type="InterPro" id="IPR002885">
    <property type="entry name" value="PPR_rpt"/>
</dbReference>